<accession>A0ABZ2NGM9</accession>
<dbReference type="RefSeq" id="WP_035410560.1">
    <property type="nucleotide sequence ID" value="NZ_CP147407.1"/>
</dbReference>
<sequence length="271" mass="31577">MDWSKTKTIFIFAFLILDLFLAWQYSQKLTTSKYDPIQKETIQDQLAAEEIKYPPLSPDNAELKLLAVKRHEFTEEELSALKDQEPAIDIQDQIGETESVLLQMKLKKPIKIEKDDLSKADSFVSSSLKFGSEYVFWSYNQEKAAITYFQRINGMTIYQGSDQPIGAVTLHLNDKREIISYEQTYVMESDQVQEQQEDTITAIEAIEQMYNENDLKYKSEITKMELGYYTEQAESNKQTLQPYWYVEVNGKEHYFVSAFEGQIVRPEKATK</sequence>
<reference evidence="2 3" key="1">
    <citation type="submission" date="2024-02" db="EMBL/GenBank/DDBJ databases">
        <title>Seven novel Bacillus-like species.</title>
        <authorList>
            <person name="Liu G."/>
        </authorList>
    </citation>
    <scope>NUCLEOTIDE SEQUENCE [LARGE SCALE GENOMIC DNA]</scope>
    <source>
        <strain evidence="2 3">FJAT-52054</strain>
    </source>
</reference>
<name>A0ABZ2NGM9_9BACI</name>
<evidence type="ECO:0000313" key="2">
    <source>
        <dbReference type="EMBL" id="WXB96943.1"/>
    </source>
</evidence>
<evidence type="ECO:0000259" key="1">
    <source>
        <dbReference type="Pfam" id="PF09648"/>
    </source>
</evidence>
<evidence type="ECO:0000313" key="3">
    <source>
        <dbReference type="Proteomes" id="UP001377337"/>
    </source>
</evidence>
<protein>
    <submittedName>
        <fullName evidence="2">Two-component system regulatory protein YycI</fullName>
    </submittedName>
</protein>
<organism evidence="2 3">
    <name type="scientific">Metabacillus sediminis</name>
    <dbReference type="NCBI Taxonomy" id="3117746"/>
    <lineage>
        <taxon>Bacteria</taxon>
        <taxon>Bacillati</taxon>
        <taxon>Bacillota</taxon>
        <taxon>Bacilli</taxon>
        <taxon>Bacillales</taxon>
        <taxon>Bacillaceae</taxon>
        <taxon>Metabacillus</taxon>
    </lineage>
</organism>
<proteinExistence type="predicted"/>
<dbReference type="Proteomes" id="UP001377337">
    <property type="component" value="Chromosome"/>
</dbReference>
<keyword evidence="3" id="KW-1185">Reference proteome</keyword>
<dbReference type="EMBL" id="CP147407">
    <property type="protein sequence ID" value="WXB96943.1"/>
    <property type="molecule type" value="Genomic_DNA"/>
</dbReference>
<dbReference type="InterPro" id="IPR042274">
    <property type="entry name" value="YycH/YycI_2"/>
</dbReference>
<dbReference type="Pfam" id="PF09648">
    <property type="entry name" value="YycI"/>
    <property type="match status" value="1"/>
</dbReference>
<dbReference type="InterPro" id="IPR018604">
    <property type="entry name" value="YycI-like"/>
</dbReference>
<feature type="domain" description="Regulatory protein YycH-like" evidence="1">
    <location>
        <begin position="38"/>
        <end position="259"/>
    </location>
</feature>
<gene>
    <name evidence="2" type="primary">yycI</name>
    <name evidence="2" type="ORF">WCV65_20855</name>
</gene>
<dbReference type="Gene3D" id="3.30.310.160">
    <property type="entry name" value="YycH protein, domain 2"/>
    <property type="match status" value="1"/>
</dbReference>